<reference evidence="1 2" key="1">
    <citation type="journal article" date="2014" name="Genome Biol. Evol.">
        <title>Acetic acid bacteria genomes reveal functional traits for adaptation to life in insect guts.</title>
        <authorList>
            <person name="Chouaia B."/>
            <person name="Gaiarsa S."/>
            <person name="Crotti E."/>
            <person name="Comandatore F."/>
            <person name="Degli Esposti M."/>
            <person name="Ricci I."/>
            <person name="Alma A."/>
            <person name="Favia G."/>
            <person name="Bandi C."/>
            <person name="Daffonchio D."/>
        </authorList>
    </citation>
    <scope>NUCLEOTIDE SEQUENCE [LARGE SCALE GENOMIC DNA]</scope>
    <source>
        <strain evidence="1 2">SF2.1</strain>
    </source>
</reference>
<evidence type="ECO:0000313" key="1">
    <source>
        <dbReference type="EMBL" id="CDG40572.1"/>
    </source>
</evidence>
<dbReference type="Proteomes" id="UP000027583">
    <property type="component" value="Unassembled WGS sequence"/>
</dbReference>
<proteinExistence type="predicted"/>
<organism evidence="1 2">
    <name type="scientific">Asaia bogorensis</name>
    <dbReference type="NCBI Taxonomy" id="91915"/>
    <lineage>
        <taxon>Bacteria</taxon>
        <taxon>Pseudomonadati</taxon>
        <taxon>Pseudomonadota</taxon>
        <taxon>Alphaproteobacteria</taxon>
        <taxon>Acetobacterales</taxon>
        <taxon>Acetobacteraceae</taxon>
        <taxon>Asaia</taxon>
    </lineage>
</organism>
<evidence type="ECO:0000313" key="2">
    <source>
        <dbReference type="Proteomes" id="UP000027583"/>
    </source>
</evidence>
<gene>
    <name evidence="1" type="ORF">ASAP_2527</name>
</gene>
<name>A0A060QLR9_9PROT</name>
<protein>
    <submittedName>
        <fullName evidence="1">Uncharacterized protein</fullName>
    </submittedName>
</protein>
<dbReference type="EMBL" id="CBLX010000021">
    <property type="protein sequence ID" value="CDG40572.1"/>
    <property type="molecule type" value="Genomic_DNA"/>
</dbReference>
<reference evidence="1 2" key="2">
    <citation type="journal article" date="2014" name="PLoS ONE">
        <title>Evolution of mitochondria reconstructed from the energy metabolism of living bacteria.</title>
        <authorList>
            <person name="Degli Esposti M."/>
            <person name="Chouaia B."/>
            <person name="Comandatore F."/>
            <person name="Crotti E."/>
            <person name="Sassera D."/>
            <person name="Lievens P.M."/>
            <person name="Daffonchio D."/>
            <person name="Bandi C."/>
        </authorList>
    </citation>
    <scope>NUCLEOTIDE SEQUENCE [LARGE SCALE GENOMIC DNA]</scope>
    <source>
        <strain evidence="1 2">SF2.1</strain>
    </source>
</reference>
<accession>A0A060QLR9</accession>
<dbReference type="AlphaFoldDB" id="A0A060QLR9"/>
<comment type="caution">
    <text evidence="1">The sequence shown here is derived from an EMBL/GenBank/DDBJ whole genome shotgun (WGS) entry which is preliminary data.</text>
</comment>
<sequence length="47" mass="5388">MPRPGNDRGRYRLDSMGAARRMAQALSARIHEACRFSIPEKSDRAER</sequence>